<proteinExistence type="predicted"/>
<dbReference type="Proteomes" id="UP000093366">
    <property type="component" value="Unassembled WGS sequence"/>
</dbReference>
<name>A0A1C0TT13_9GAMM</name>
<dbReference type="EMBL" id="MAUJ01000001">
    <property type="protein sequence ID" value="OCQ22462.1"/>
    <property type="molecule type" value="Genomic_DNA"/>
</dbReference>
<gene>
    <name evidence="1" type="ORF">A7985_00390</name>
</gene>
<comment type="caution">
    <text evidence="1">The sequence shown here is derived from an EMBL/GenBank/DDBJ whole genome shotgun (WGS) entry which is preliminary data.</text>
</comment>
<organism evidence="1 2">
    <name type="scientific">Pseudoalteromonas luteoviolacea</name>
    <dbReference type="NCBI Taxonomy" id="43657"/>
    <lineage>
        <taxon>Bacteria</taxon>
        <taxon>Pseudomonadati</taxon>
        <taxon>Pseudomonadota</taxon>
        <taxon>Gammaproteobacteria</taxon>
        <taxon>Alteromonadales</taxon>
        <taxon>Pseudoalteromonadaceae</taxon>
        <taxon>Pseudoalteromonas</taxon>
    </lineage>
</organism>
<evidence type="ECO:0000313" key="1">
    <source>
        <dbReference type="EMBL" id="OCQ22462.1"/>
    </source>
</evidence>
<sequence>MSNGFIEDAIMNTTNELKFTITQQVVERPVFQNGLPTPGGEEELTIHLEDGNVKNNFVETPIIIQPTDAGEYKLLFTFDEHTHLSFSESTPIFDLIINPLMNFSYKLLNNNKTCELTISRKVTESKEDARASFNFFARPTTLANNMALDTFSFAIDPIIVVRRPK</sequence>
<reference evidence="2" key="1">
    <citation type="submission" date="2016-07" db="EMBL/GenBank/DDBJ databases">
        <authorList>
            <person name="Florea S."/>
            <person name="Webb J.S."/>
            <person name="Jaromczyk J."/>
            <person name="Schardl C.L."/>
        </authorList>
    </citation>
    <scope>NUCLEOTIDE SEQUENCE [LARGE SCALE GENOMIC DNA]</scope>
    <source>
        <strain evidence="2">IPB1</strain>
    </source>
</reference>
<accession>A0A1C0TT13</accession>
<evidence type="ECO:0000313" key="2">
    <source>
        <dbReference type="Proteomes" id="UP000093366"/>
    </source>
</evidence>
<dbReference type="AlphaFoldDB" id="A0A1C0TT13"/>
<protein>
    <submittedName>
        <fullName evidence="1">Uncharacterized protein</fullName>
    </submittedName>
</protein>